<dbReference type="SUPFAM" id="SSF47473">
    <property type="entry name" value="EF-hand"/>
    <property type="match status" value="2"/>
</dbReference>
<feature type="domain" description="EF-hand" evidence="1">
    <location>
        <begin position="838"/>
        <end position="873"/>
    </location>
</feature>
<accession>A0A4Z1T565</accession>
<evidence type="ECO:0000313" key="3">
    <source>
        <dbReference type="Proteomes" id="UP000315496"/>
    </source>
</evidence>
<dbReference type="InterPro" id="IPR052603">
    <property type="entry name" value="EFCB6"/>
</dbReference>
<dbReference type="InterPro" id="IPR002048">
    <property type="entry name" value="EF_hand_dom"/>
</dbReference>
<gene>
    <name evidence="2" type="ORF">GMRT_15796</name>
</gene>
<dbReference type="GO" id="GO:0005509">
    <property type="term" value="F:calcium ion binding"/>
    <property type="evidence" value="ECO:0007669"/>
    <property type="project" value="InterPro"/>
</dbReference>
<name>A0A4Z1T565_GIAMU</name>
<reference evidence="2 3" key="1">
    <citation type="submission" date="2019-05" db="EMBL/GenBank/DDBJ databases">
        <title>The compact genome of Giardia muris reveals important steps in the evolution of intestinal protozoan parasites.</title>
        <authorList>
            <person name="Xu F."/>
            <person name="Jimenez-Gonzalez A."/>
            <person name="Einarsson E."/>
            <person name="Astvaldsson A."/>
            <person name="Peirasmaki D."/>
            <person name="Eckmann L."/>
            <person name="Andersson J.O."/>
            <person name="Svard S.G."/>
            <person name="Jerlstrom-Hultqvist J."/>
        </authorList>
    </citation>
    <scope>NUCLEOTIDE SEQUENCE [LARGE SCALE GENOMIC DNA]</scope>
    <source>
        <strain evidence="2 3">Roberts-Thomson</strain>
    </source>
</reference>
<comment type="caution">
    <text evidence="2">The sequence shown here is derived from an EMBL/GenBank/DDBJ whole genome shotgun (WGS) entry which is preliminary data.</text>
</comment>
<evidence type="ECO:0000313" key="2">
    <source>
        <dbReference type="EMBL" id="TNJ29153.1"/>
    </source>
</evidence>
<dbReference type="PANTHER" id="PTHR20875">
    <property type="entry name" value="EF-HAND CALCIUM-BINDING DOMAIN-CONTAINING PROTEIN 6-RELATED"/>
    <property type="match status" value="1"/>
</dbReference>
<proteinExistence type="predicted"/>
<evidence type="ECO:0000259" key="1">
    <source>
        <dbReference type="PROSITE" id="PS50222"/>
    </source>
</evidence>
<organism evidence="2 3">
    <name type="scientific">Giardia muris</name>
    <dbReference type="NCBI Taxonomy" id="5742"/>
    <lineage>
        <taxon>Eukaryota</taxon>
        <taxon>Metamonada</taxon>
        <taxon>Diplomonadida</taxon>
        <taxon>Hexamitidae</taxon>
        <taxon>Giardiinae</taxon>
        <taxon>Giardia</taxon>
    </lineage>
</organism>
<sequence>MDRLVRVKTLLQTRRPRVLGALRDFDRLRRGCVSVDQFFRAFEAMGITFTPDERYALEERYATATSPREIPYEAALTELEAPDLDPALAAPGTRTGTTSVYSMLVVPNVELSGLSPEEEARCKELLDQLRTWVRHRPIIGRLFYEDFDAQHSGLITANQFMRGTSNMWEALIRQFPSKETLDLLAKAFRAKRVVEFLSSANEEPPEIRAELSDSRKIVDNMCDYRVFVAAIGADKGDDVLSDVRKQGPPDVTFQRFFDSDKRPTIPEHTGLERIIALHQRSRPDFKTFLQARDTRRQETLPLRDFCAAISSAIPDPGRAGVDYDDIMEVGKLFLRPDPLNTSDYEGLPVDYRAFLRALQEATLAASSNSTMRDAVFKYIQNTKGNARVENTANLPPPIQREFQFNTLPIDFAIIRKLQDYLNAHPAPLLQCFAAFDKRHTGRITTQQFKQALSGVVGIVTAARTPSTLLKDAKIRTAPFIRVNNGLTDEELEKLACMFATETVSGRGTVQQPPVAPDVLARSGLYVNYYDFVDFISNRYDGILPDTTKPQYPHDTADYLIPHPSEVLHRIVNFLHLRNLKLADFLTLSEFGNATHARSVVGCIGLRNVQRQLSYSLEINLTDPELLALGYMFSNPVDPNKQLSHNLPLSGIIHDTVNPRTRTEYSIPYPSRIPRAQLDKDLITRALDHSEVCVQALADAISGAYAEWKPGRMTGTSYKVRPDLDVDSKHMNPAAANDLFNNVSMSNKQYDNIGTGKEFACLNPEEIVSIKGGWYRIGDLQQYSELALGGALDMQVTCQGKTSFGQAVAELTSDEKERNFIMVQRAAPIILSLYIDFHQRAARPLDAFREFDRARSGFVSKDNFARAFVIASMERLTDAYPLAFKYMTDLYTCTDEASRFNGMVDYAFFLRDLTLPPDSSIFLSPEELIELKRLKYGEQRVQKKPDYMSVQTEFAEAANKATYEASHQGVLEELATVWRKYRPRLRDYFLDFDRGRLGICEMSKLGPALTFMHADLNQAQVATLQKVYGTTRTGFTSGFRWVDFVTDLEAIVGR</sequence>
<dbReference type="Proteomes" id="UP000315496">
    <property type="component" value="Chromosome 2"/>
</dbReference>
<feature type="domain" description="EF-hand" evidence="1">
    <location>
        <begin position="423"/>
        <end position="458"/>
    </location>
</feature>
<dbReference type="EMBL" id="VDLU01000002">
    <property type="protein sequence ID" value="TNJ29153.1"/>
    <property type="molecule type" value="Genomic_DNA"/>
</dbReference>
<dbReference type="InterPro" id="IPR011992">
    <property type="entry name" value="EF-hand-dom_pair"/>
</dbReference>
<dbReference type="AlphaFoldDB" id="A0A4Z1T565"/>
<dbReference type="VEuPathDB" id="GiardiaDB:GMRT_15796"/>
<protein>
    <recommendedName>
        <fullName evidence="1">EF-hand domain-containing protein</fullName>
    </recommendedName>
</protein>
<dbReference type="OrthoDB" id="272072at2759"/>
<dbReference type="PROSITE" id="PS50222">
    <property type="entry name" value="EF_HAND_2"/>
    <property type="match status" value="2"/>
</dbReference>
<dbReference type="PANTHER" id="PTHR20875:SF0">
    <property type="entry name" value="GH12158P"/>
    <property type="match status" value="1"/>
</dbReference>
<keyword evidence="3" id="KW-1185">Reference proteome</keyword>